<dbReference type="eggNOG" id="COG0523">
    <property type="taxonomic scope" value="Bacteria"/>
</dbReference>
<dbReference type="RefSeq" id="WP_011771882.1">
    <property type="nucleotide sequence ID" value="NC_008709.1"/>
</dbReference>
<protein>
    <submittedName>
        <fullName evidence="2">Cobalamin synthesis protein, P47K</fullName>
    </submittedName>
</protein>
<dbReference type="HOGENOM" id="CLU_017452_5_1_6"/>
<dbReference type="InterPro" id="IPR003495">
    <property type="entry name" value="CobW/HypB/UreG_nucleotide-bd"/>
</dbReference>
<sequence length="190" mass="21424">MKKAIPCHLIAGFLGSGKTTFIKQLLTYKPVGEKWAVLVNESGNNPYSDQYYKTNNIFISEVYGGCLCCSAGMPFRVALNNLIKQVRPDRLFIEPSGAGHLSNIKQLLQGPFYQQVVQVKPIICILSEWQLSDQKYAENKNYQALAAQADKLCIKSHLSNEQAIKMARKYAPPLYFLQGTKTDLDFIERL</sequence>
<name>A1T0R9_PSYIN</name>
<evidence type="ECO:0000259" key="1">
    <source>
        <dbReference type="Pfam" id="PF02492"/>
    </source>
</evidence>
<dbReference type="InterPro" id="IPR027417">
    <property type="entry name" value="P-loop_NTPase"/>
</dbReference>
<dbReference type="InterPro" id="IPR051316">
    <property type="entry name" value="Zinc-reg_GTPase_activator"/>
</dbReference>
<dbReference type="KEGG" id="pin:Ping_3651"/>
<dbReference type="OrthoDB" id="9808822at2"/>
<accession>A1T0R9</accession>
<dbReference type="GO" id="GO:0005737">
    <property type="term" value="C:cytoplasm"/>
    <property type="evidence" value="ECO:0007669"/>
    <property type="project" value="TreeGrafter"/>
</dbReference>
<dbReference type="AlphaFoldDB" id="A1T0R9"/>
<reference evidence="2 3" key="1">
    <citation type="submission" date="2007-01" db="EMBL/GenBank/DDBJ databases">
        <title>Complete sequence of Psychromonas ingrahamii 37.</title>
        <authorList>
            <consortium name="US DOE Joint Genome Institute"/>
            <person name="Copeland A."/>
            <person name="Lucas S."/>
            <person name="Lapidus A."/>
            <person name="Barry K."/>
            <person name="Detter J.C."/>
            <person name="Glavina del Rio T."/>
            <person name="Hammon N."/>
            <person name="Israni S."/>
            <person name="Dalin E."/>
            <person name="Tice H."/>
            <person name="Pitluck S."/>
            <person name="Thompson L.S."/>
            <person name="Brettin T."/>
            <person name="Bruce D."/>
            <person name="Han C."/>
            <person name="Tapia R."/>
            <person name="Schmutz J."/>
            <person name="Larimer F."/>
            <person name="Land M."/>
            <person name="Hauser L."/>
            <person name="Kyrpides N."/>
            <person name="Ivanova N."/>
            <person name="Staley J."/>
            <person name="Richardson P."/>
        </authorList>
    </citation>
    <scope>NUCLEOTIDE SEQUENCE [LARGE SCALE GENOMIC DNA]</scope>
    <source>
        <strain evidence="2 3">37</strain>
    </source>
</reference>
<dbReference type="Pfam" id="PF02492">
    <property type="entry name" value="cobW"/>
    <property type="match status" value="1"/>
</dbReference>
<proteinExistence type="predicted"/>
<dbReference type="SUPFAM" id="SSF52540">
    <property type="entry name" value="P-loop containing nucleoside triphosphate hydrolases"/>
    <property type="match status" value="1"/>
</dbReference>
<gene>
    <name evidence="2" type="ordered locus">Ping_3651</name>
</gene>
<feature type="domain" description="CobW/HypB/UreG nucleotide-binding" evidence="1">
    <location>
        <begin position="7"/>
        <end position="154"/>
    </location>
</feature>
<keyword evidence="3" id="KW-1185">Reference proteome</keyword>
<organism evidence="2 3">
    <name type="scientific">Psychromonas ingrahamii (strain DSM 17664 / CCUG 51855 / 37)</name>
    <dbReference type="NCBI Taxonomy" id="357804"/>
    <lineage>
        <taxon>Bacteria</taxon>
        <taxon>Pseudomonadati</taxon>
        <taxon>Pseudomonadota</taxon>
        <taxon>Gammaproteobacteria</taxon>
        <taxon>Alteromonadales</taxon>
        <taxon>Psychromonadaceae</taxon>
        <taxon>Psychromonas</taxon>
    </lineage>
</organism>
<dbReference type="EMBL" id="CP000510">
    <property type="protein sequence ID" value="ABM05334.1"/>
    <property type="molecule type" value="Genomic_DNA"/>
</dbReference>
<dbReference type="STRING" id="357804.Ping_3651"/>
<dbReference type="Proteomes" id="UP000000639">
    <property type="component" value="Chromosome"/>
</dbReference>
<evidence type="ECO:0000313" key="2">
    <source>
        <dbReference type="EMBL" id="ABM05334.1"/>
    </source>
</evidence>
<dbReference type="Gene3D" id="3.40.50.300">
    <property type="entry name" value="P-loop containing nucleotide triphosphate hydrolases"/>
    <property type="match status" value="1"/>
</dbReference>
<dbReference type="PANTHER" id="PTHR13748">
    <property type="entry name" value="COBW-RELATED"/>
    <property type="match status" value="1"/>
</dbReference>
<evidence type="ECO:0000313" key="3">
    <source>
        <dbReference type="Proteomes" id="UP000000639"/>
    </source>
</evidence>
<dbReference type="PANTHER" id="PTHR13748:SF46">
    <property type="entry name" value="ZINC CHAPERONE YEIR"/>
    <property type="match status" value="1"/>
</dbReference>